<feature type="transmembrane region" description="Helical" evidence="10">
    <location>
        <begin position="414"/>
        <end position="441"/>
    </location>
</feature>
<keyword evidence="12" id="KW-1185">Reference proteome</keyword>
<dbReference type="OrthoDB" id="434092at2759"/>
<dbReference type="Pfam" id="PF01151">
    <property type="entry name" value="ELO"/>
    <property type="match status" value="3"/>
</dbReference>
<comment type="similarity">
    <text evidence="10">Belongs to the ELO family.</text>
</comment>
<feature type="transmembrane region" description="Helical" evidence="10">
    <location>
        <begin position="540"/>
        <end position="561"/>
    </location>
</feature>
<feature type="transmembrane region" description="Helical" evidence="10">
    <location>
        <begin position="185"/>
        <end position="202"/>
    </location>
</feature>
<dbReference type="InterPro" id="IPR002076">
    <property type="entry name" value="ELO_fam"/>
</dbReference>
<reference evidence="11 12" key="1">
    <citation type="journal article" date="2015" name="Nat. Commun.">
        <title>Lucilia cuprina genome unlocks parasitic fly biology to underpin future interventions.</title>
        <authorList>
            <person name="Anstead C.A."/>
            <person name="Korhonen P.K."/>
            <person name="Young N.D."/>
            <person name="Hall R.S."/>
            <person name="Jex A.R."/>
            <person name="Murali S.C."/>
            <person name="Hughes D.S."/>
            <person name="Lee S.F."/>
            <person name="Perry T."/>
            <person name="Stroehlein A.J."/>
            <person name="Ansell B.R."/>
            <person name="Breugelmans B."/>
            <person name="Hofmann A."/>
            <person name="Qu J."/>
            <person name="Dugan S."/>
            <person name="Lee S.L."/>
            <person name="Chao H."/>
            <person name="Dinh H."/>
            <person name="Han Y."/>
            <person name="Doddapaneni H.V."/>
            <person name="Worley K.C."/>
            <person name="Muzny D.M."/>
            <person name="Ioannidis P."/>
            <person name="Waterhouse R.M."/>
            <person name="Zdobnov E.M."/>
            <person name="James P.J."/>
            <person name="Bagnall N.H."/>
            <person name="Kotze A.C."/>
            <person name="Gibbs R.A."/>
            <person name="Richards S."/>
            <person name="Batterham P."/>
            <person name="Gasser R.B."/>
        </authorList>
    </citation>
    <scope>NUCLEOTIDE SEQUENCE [LARGE SCALE GENOMIC DNA]</scope>
    <source>
        <strain evidence="11 12">LS</strain>
        <tissue evidence="11">Full body</tissue>
    </source>
</reference>
<dbReference type="GO" id="GO:0034626">
    <property type="term" value="P:fatty acid elongation, polyunsaturated fatty acid"/>
    <property type="evidence" value="ECO:0007669"/>
    <property type="project" value="TreeGrafter"/>
</dbReference>
<comment type="subcellular location">
    <subcellularLocation>
        <location evidence="1">Membrane</location>
        <topology evidence="1">Multi-pass membrane protein</topology>
    </subcellularLocation>
</comment>
<dbReference type="GO" id="GO:0009922">
    <property type="term" value="F:fatty acid elongase activity"/>
    <property type="evidence" value="ECO:0007669"/>
    <property type="project" value="UniProtKB-EC"/>
</dbReference>
<evidence type="ECO:0000256" key="10">
    <source>
        <dbReference type="RuleBase" id="RU361115"/>
    </source>
</evidence>
<sequence length="594" mass="69996">MVLILKIVWSVMVDHFNSIGKDPRTNHLPLTQSYSQLLFIVGVYVLVVLKIGPMFMSKRKPYNIKSIIQVYNIFQILMNLYIYYGLTKHFVFSPNYSWTCMKYDKTDTSPDVLGVGKFIYLYYINKILDFLDTYNLLINLTAQINFLSLSKMLLLKMICNALIAINEVFENDKRLSSYPFLGKPWPMLAVVSIYLLAVLKWGPKFMANRNPYKVDGIMKLYNVVQIALNGYIFYEALKYSYLRDDFVMNCQKHDPTDTRPLTMKLARPALLYYFSKYLDLLDTFFFIVRKKNNQITFLHVYHHSLMIMGVYIYCRFLFFYAKNADPRVQHLPLVFSPMPVIVILSLYLAFVLHYGPKWMEKRQAFQLKLIMRIYNAVQVLANLTLFICAIPNSYGHKKFSFTCQPVDPTNTEPWMIRLLYITYGYYLTKYLDLFDTIFIVLRKKNQQISFLHIYHHTGMVFGCYIYMTFLPGSHATMLGLINLFVHTVMYSYYFVTSLKPIKETLWWKRHITQLQLAQFGYLFIHFLIVLVRNTCGHPNVVALVGFMQNMFMFALFFEFYYKAYVKKPKATAANNTVTRDNTNQLSKEEKLKSS</sequence>
<evidence type="ECO:0000256" key="4">
    <source>
        <dbReference type="ARBA" id="ARBA00022692"/>
    </source>
</evidence>
<keyword evidence="5 10" id="KW-0276">Fatty acid metabolism</keyword>
<feature type="transmembrane region" description="Helical" evidence="10">
    <location>
        <begin position="37"/>
        <end position="56"/>
    </location>
</feature>
<accession>A0A0L0C8P5</accession>
<proteinExistence type="inferred from homology"/>
<evidence type="ECO:0000256" key="6">
    <source>
        <dbReference type="ARBA" id="ARBA00022989"/>
    </source>
</evidence>
<keyword evidence="8 10" id="KW-0472">Membrane</keyword>
<keyword evidence="4 10" id="KW-0812">Transmembrane</keyword>
<evidence type="ECO:0000256" key="3">
    <source>
        <dbReference type="ARBA" id="ARBA00022679"/>
    </source>
</evidence>
<dbReference type="EMBL" id="JRES01000755">
    <property type="protein sequence ID" value="KNC28646.1"/>
    <property type="molecule type" value="Genomic_DNA"/>
</dbReference>
<evidence type="ECO:0000256" key="7">
    <source>
        <dbReference type="ARBA" id="ARBA00023098"/>
    </source>
</evidence>
<dbReference type="Proteomes" id="UP000037069">
    <property type="component" value="Unassembled WGS sequence"/>
</dbReference>
<dbReference type="GO" id="GO:0042761">
    <property type="term" value="P:very long-chain fatty acid biosynthetic process"/>
    <property type="evidence" value="ECO:0007669"/>
    <property type="project" value="TreeGrafter"/>
</dbReference>
<dbReference type="PANTHER" id="PTHR11157:SF116">
    <property type="entry name" value="ELONGATION OF VERY LONG CHAIN FATTY ACIDS PROTEIN-RELATED"/>
    <property type="match status" value="1"/>
</dbReference>
<comment type="caution">
    <text evidence="11">The sequence shown here is derived from an EMBL/GenBank/DDBJ whole genome shotgun (WGS) entry which is preliminary data.</text>
</comment>
<evidence type="ECO:0000256" key="8">
    <source>
        <dbReference type="ARBA" id="ARBA00023136"/>
    </source>
</evidence>
<keyword evidence="3 10" id="KW-0808">Transferase</keyword>
<dbReference type="OMA" id="WIFIAAR"/>
<comment type="catalytic activity">
    <reaction evidence="10">
        <text>a very-long-chain acyl-CoA + malonyl-CoA + H(+) = a very-long-chain 3-oxoacyl-CoA + CO2 + CoA</text>
        <dbReference type="Rhea" id="RHEA:32727"/>
        <dbReference type="ChEBI" id="CHEBI:15378"/>
        <dbReference type="ChEBI" id="CHEBI:16526"/>
        <dbReference type="ChEBI" id="CHEBI:57287"/>
        <dbReference type="ChEBI" id="CHEBI:57384"/>
        <dbReference type="ChEBI" id="CHEBI:90725"/>
        <dbReference type="ChEBI" id="CHEBI:90736"/>
        <dbReference type="EC" id="2.3.1.199"/>
    </reaction>
</comment>
<organism evidence="11 12">
    <name type="scientific">Lucilia cuprina</name>
    <name type="common">Green bottle fly</name>
    <name type="synonym">Australian sheep blowfly</name>
    <dbReference type="NCBI Taxonomy" id="7375"/>
    <lineage>
        <taxon>Eukaryota</taxon>
        <taxon>Metazoa</taxon>
        <taxon>Ecdysozoa</taxon>
        <taxon>Arthropoda</taxon>
        <taxon>Hexapoda</taxon>
        <taxon>Insecta</taxon>
        <taxon>Pterygota</taxon>
        <taxon>Neoptera</taxon>
        <taxon>Endopterygota</taxon>
        <taxon>Diptera</taxon>
        <taxon>Brachycera</taxon>
        <taxon>Muscomorpha</taxon>
        <taxon>Oestroidea</taxon>
        <taxon>Calliphoridae</taxon>
        <taxon>Luciliinae</taxon>
        <taxon>Lucilia</taxon>
    </lineage>
</organism>
<keyword evidence="7 10" id="KW-0443">Lipid metabolism</keyword>
<feature type="transmembrane region" description="Helical" evidence="10">
    <location>
        <begin position="144"/>
        <end position="165"/>
    </location>
</feature>
<keyword evidence="9 10" id="KW-0275">Fatty acid biosynthesis</keyword>
<dbReference type="InterPro" id="IPR030457">
    <property type="entry name" value="ELO_CS"/>
</dbReference>
<name>A0A0L0C8P5_LUCCU</name>
<evidence type="ECO:0000256" key="5">
    <source>
        <dbReference type="ARBA" id="ARBA00022832"/>
    </source>
</evidence>
<dbReference type="EC" id="2.3.1.199" evidence="10"/>
<feature type="transmembrane region" description="Helical" evidence="10">
    <location>
        <begin position="68"/>
        <end position="86"/>
    </location>
</feature>
<feature type="transmembrane region" description="Helical" evidence="10">
    <location>
        <begin position="300"/>
        <end position="321"/>
    </location>
</feature>
<evidence type="ECO:0000256" key="2">
    <source>
        <dbReference type="ARBA" id="ARBA00022516"/>
    </source>
</evidence>
<protein>
    <recommendedName>
        <fullName evidence="10">Elongation of very long chain fatty acids protein</fullName>
        <ecNumber evidence="10">2.3.1.199</ecNumber>
    </recommendedName>
    <alternativeName>
        <fullName evidence="10">Very-long-chain 3-oxoacyl-CoA synthase</fullName>
    </alternativeName>
</protein>
<feature type="transmembrane region" description="Helical" evidence="10">
    <location>
        <begin position="516"/>
        <end position="534"/>
    </location>
</feature>
<evidence type="ECO:0000313" key="11">
    <source>
        <dbReference type="EMBL" id="KNC28646.1"/>
    </source>
</evidence>
<feature type="transmembrane region" description="Helical" evidence="10">
    <location>
        <begin position="453"/>
        <end position="469"/>
    </location>
</feature>
<dbReference type="GO" id="GO:0030148">
    <property type="term" value="P:sphingolipid biosynthetic process"/>
    <property type="evidence" value="ECO:0007669"/>
    <property type="project" value="TreeGrafter"/>
</dbReference>
<evidence type="ECO:0000313" key="12">
    <source>
        <dbReference type="Proteomes" id="UP000037069"/>
    </source>
</evidence>
<dbReference type="PANTHER" id="PTHR11157">
    <property type="entry name" value="FATTY ACID ACYL TRANSFERASE-RELATED"/>
    <property type="match status" value="1"/>
</dbReference>
<evidence type="ECO:0000256" key="9">
    <source>
        <dbReference type="ARBA" id="ARBA00023160"/>
    </source>
</evidence>
<gene>
    <name evidence="11" type="ORF">FF38_04901</name>
</gene>
<evidence type="ECO:0000256" key="1">
    <source>
        <dbReference type="ARBA" id="ARBA00004141"/>
    </source>
</evidence>
<comment type="caution">
    <text evidence="10">Lacks conserved residue(s) required for the propagation of feature annotation.</text>
</comment>
<keyword evidence="2 10" id="KW-0444">Lipid biosynthesis</keyword>
<feature type="transmembrane region" description="Helical" evidence="10">
    <location>
        <begin position="475"/>
        <end position="495"/>
    </location>
</feature>
<dbReference type="GO" id="GO:0019367">
    <property type="term" value="P:fatty acid elongation, saturated fatty acid"/>
    <property type="evidence" value="ECO:0007669"/>
    <property type="project" value="TreeGrafter"/>
</dbReference>
<dbReference type="GO" id="GO:0005789">
    <property type="term" value="C:endoplasmic reticulum membrane"/>
    <property type="evidence" value="ECO:0007669"/>
    <property type="project" value="TreeGrafter"/>
</dbReference>
<keyword evidence="6 10" id="KW-1133">Transmembrane helix</keyword>
<dbReference type="PROSITE" id="PS01188">
    <property type="entry name" value="ELO"/>
    <property type="match status" value="1"/>
</dbReference>
<feature type="transmembrane region" description="Helical" evidence="10">
    <location>
        <begin position="373"/>
        <end position="394"/>
    </location>
</feature>
<dbReference type="AlphaFoldDB" id="A0A0L0C8P5"/>
<feature type="transmembrane region" description="Helical" evidence="10">
    <location>
        <begin position="333"/>
        <end position="352"/>
    </location>
</feature>
<feature type="transmembrane region" description="Helical" evidence="10">
    <location>
        <begin position="119"/>
        <end position="137"/>
    </location>
</feature>
<dbReference type="GO" id="GO:0034625">
    <property type="term" value="P:fatty acid elongation, monounsaturated fatty acid"/>
    <property type="evidence" value="ECO:0007669"/>
    <property type="project" value="TreeGrafter"/>
</dbReference>